<dbReference type="Gene3D" id="2.40.50.100">
    <property type="match status" value="1"/>
</dbReference>
<feature type="chain" id="PRO_5002306367" evidence="7">
    <location>
        <begin position="28"/>
        <end position="535"/>
    </location>
</feature>
<dbReference type="PANTHER" id="PTHR30097:SF4">
    <property type="entry name" value="SLR6042 PROTEIN"/>
    <property type="match status" value="1"/>
</dbReference>
<evidence type="ECO:0000256" key="3">
    <source>
        <dbReference type="ARBA" id="ARBA00022833"/>
    </source>
</evidence>
<protein>
    <submittedName>
        <fullName evidence="12">RND family efflux transporter MFP subunit (Modular protein)</fullName>
    </submittedName>
</protein>
<dbReference type="RefSeq" id="WP_160298695.1">
    <property type="nucleotide sequence ID" value="NZ_LN829118.1"/>
</dbReference>
<comment type="similarity">
    <text evidence="1">Belongs to the membrane fusion protein (MFP) (TC 8.A.1) family.</text>
</comment>
<dbReference type="InterPro" id="IPR051909">
    <property type="entry name" value="MFP_Cation_Efflux"/>
</dbReference>
<dbReference type="InterPro" id="IPR058649">
    <property type="entry name" value="CzcB_C"/>
</dbReference>
<dbReference type="InterPro" id="IPR058648">
    <property type="entry name" value="HH_CzcB-like"/>
</dbReference>
<dbReference type="AlphaFoldDB" id="A0A0D6JFT4"/>
<dbReference type="Pfam" id="PF25893">
    <property type="entry name" value="HH_CzcB"/>
    <property type="match status" value="1"/>
</dbReference>
<keyword evidence="3" id="KW-0862">Zinc</keyword>
<sequence>MELRKSISGLGLLAVAACVCAAQPSLAEVRELPSSPLLSKPTSKSVVPVIYNGNWDRHGGGAPPERAVRLPKARATTFDVAQADSGEEKNPPGRADDHGHEHAKKPAEESKGHDHKHETSGSKGEAEEKAHNHGSGDEEAPGNHGHDHGNEPKAEKRADQEKDGDHTHGNSKDDGHGHGGGGHDESVTLSADQRSEFGVTVEPVAGGPLPISIVRPAEVSFNLDRYAHVVPRVSGIVQSASVAQGHHVKKGQQLAVLESRELADAKAAYLAAVERQTLAKDNFDREKKLQAKNITSEKSLLEARTLHAEARIALRAAEQKLHALGISDQRLADVSAEPDMDFTLYTMHSPLDGIVVNRHLVLGEAVPTDREAFVIADLSDVWVDISIYPKDLPIIKPGLTVRIKTETGITAEGRIAHITPEVSEATRTAKARVVLKNDEMKFRSGMFVNAEIDVSSKDVAVRVPRGAIQTYEDGDVVFVFADGKFKPRPVKLGDKNGDFFEVLSGLKPGEQIAVEGAFVMKSQLSKESFGDGHNH</sequence>
<keyword evidence="2" id="KW-0813">Transport</keyword>
<feature type="compositionally biased region" description="Basic and acidic residues" evidence="6">
    <location>
        <begin position="86"/>
        <end position="136"/>
    </location>
</feature>
<keyword evidence="7" id="KW-0732">Signal</keyword>
<dbReference type="GO" id="GO:0016020">
    <property type="term" value="C:membrane"/>
    <property type="evidence" value="ECO:0007669"/>
    <property type="project" value="InterPro"/>
</dbReference>
<dbReference type="FunFam" id="2.40.420.20:FF:000006">
    <property type="entry name" value="RND family efflux transporter MFP subunit"/>
    <property type="match status" value="1"/>
</dbReference>
<dbReference type="GO" id="GO:0060003">
    <property type="term" value="P:copper ion export"/>
    <property type="evidence" value="ECO:0007669"/>
    <property type="project" value="TreeGrafter"/>
</dbReference>
<feature type="domain" description="CzcB-like alpha-helical hairpin" evidence="8">
    <location>
        <begin position="264"/>
        <end position="323"/>
    </location>
</feature>
<dbReference type="SUPFAM" id="SSF111369">
    <property type="entry name" value="HlyD-like secretion proteins"/>
    <property type="match status" value="1"/>
</dbReference>
<dbReference type="PROSITE" id="PS51257">
    <property type="entry name" value="PROKAR_LIPOPROTEIN"/>
    <property type="match status" value="1"/>
</dbReference>
<dbReference type="Gene3D" id="2.40.30.170">
    <property type="match status" value="1"/>
</dbReference>
<dbReference type="FunFam" id="2.40.30.170:FF:000010">
    <property type="entry name" value="Efflux RND transporter periplasmic adaptor subunit"/>
    <property type="match status" value="1"/>
</dbReference>
<feature type="compositionally biased region" description="Basic and acidic residues" evidence="6">
    <location>
        <begin position="144"/>
        <end position="186"/>
    </location>
</feature>
<keyword evidence="4" id="KW-0105">Cadmium resistance</keyword>
<evidence type="ECO:0000256" key="7">
    <source>
        <dbReference type="SAM" id="SignalP"/>
    </source>
</evidence>
<comment type="function">
    <text evidence="5">CzcA and CzcB together would act in zinc efflux nearly as effectively as the complete czc efflux system (CzcABC). The CzcB protein is thought to funnel zinc cations to the CzcA transport protein.</text>
</comment>
<feature type="domain" description="CzcB-like barrel-sandwich hybrid" evidence="10">
    <location>
        <begin position="225"/>
        <end position="377"/>
    </location>
</feature>
<dbReference type="GO" id="GO:0046914">
    <property type="term" value="F:transition metal ion binding"/>
    <property type="evidence" value="ECO:0007669"/>
    <property type="project" value="TreeGrafter"/>
</dbReference>
<evidence type="ECO:0000259" key="10">
    <source>
        <dbReference type="Pfam" id="PF25973"/>
    </source>
</evidence>
<dbReference type="Pfam" id="PF25975">
    <property type="entry name" value="CzcB_C"/>
    <property type="match status" value="1"/>
</dbReference>
<dbReference type="Gene3D" id="2.40.420.20">
    <property type="match status" value="1"/>
</dbReference>
<evidence type="ECO:0000256" key="4">
    <source>
        <dbReference type="ARBA" id="ARBA00043263"/>
    </source>
</evidence>
<evidence type="ECO:0000313" key="13">
    <source>
        <dbReference type="Proteomes" id="UP000033187"/>
    </source>
</evidence>
<keyword evidence="13" id="KW-1185">Reference proteome</keyword>
<organism evidence="12 13">
    <name type="scientific">Candidatus Filomicrobium marinum</name>
    <dbReference type="NCBI Taxonomy" id="1608628"/>
    <lineage>
        <taxon>Bacteria</taxon>
        <taxon>Pseudomonadati</taxon>
        <taxon>Pseudomonadota</taxon>
        <taxon>Alphaproteobacteria</taxon>
        <taxon>Hyphomicrobiales</taxon>
        <taxon>Hyphomicrobiaceae</taxon>
        <taxon>Filomicrobium</taxon>
    </lineage>
</organism>
<evidence type="ECO:0000259" key="9">
    <source>
        <dbReference type="Pfam" id="PF25954"/>
    </source>
</evidence>
<dbReference type="EMBL" id="LN829119">
    <property type="protein sequence ID" value="CPR19077.1"/>
    <property type="molecule type" value="Genomic_DNA"/>
</dbReference>
<reference evidence="13" key="1">
    <citation type="submission" date="2015-02" db="EMBL/GenBank/DDBJ databases">
        <authorList>
            <person name="Chooi Y.-H."/>
        </authorList>
    </citation>
    <scope>NUCLEOTIDE SEQUENCE [LARGE SCALE GENOMIC DNA]</scope>
    <source>
        <strain evidence="13">strain Y</strain>
    </source>
</reference>
<dbReference type="InterPro" id="IPR058647">
    <property type="entry name" value="BSH_CzcB-like"/>
</dbReference>
<feature type="region of interest" description="Disordered" evidence="6">
    <location>
        <begin position="79"/>
        <end position="187"/>
    </location>
</feature>
<evidence type="ECO:0000256" key="2">
    <source>
        <dbReference type="ARBA" id="ARBA00022448"/>
    </source>
</evidence>
<dbReference type="KEGG" id="fiy:BN1229_v1_1995"/>
<dbReference type="GO" id="GO:0030288">
    <property type="term" value="C:outer membrane-bounded periplasmic space"/>
    <property type="evidence" value="ECO:0007669"/>
    <property type="project" value="TreeGrafter"/>
</dbReference>
<dbReference type="GO" id="GO:0015679">
    <property type="term" value="P:plasma membrane copper ion transport"/>
    <property type="evidence" value="ECO:0007669"/>
    <property type="project" value="TreeGrafter"/>
</dbReference>
<proteinExistence type="inferred from homology"/>
<dbReference type="Pfam" id="PF25954">
    <property type="entry name" value="Beta-barrel_RND_2"/>
    <property type="match status" value="1"/>
</dbReference>
<feature type="signal peptide" evidence="7">
    <location>
        <begin position="1"/>
        <end position="27"/>
    </location>
</feature>
<evidence type="ECO:0000313" key="12">
    <source>
        <dbReference type="EMBL" id="CPR19077.1"/>
    </source>
</evidence>
<evidence type="ECO:0000259" key="11">
    <source>
        <dbReference type="Pfam" id="PF25975"/>
    </source>
</evidence>
<dbReference type="GO" id="GO:0046686">
    <property type="term" value="P:response to cadmium ion"/>
    <property type="evidence" value="ECO:0007669"/>
    <property type="project" value="UniProtKB-KW"/>
</dbReference>
<dbReference type="InterPro" id="IPR058792">
    <property type="entry name" value="Beta-barrel_RND_2"/>
</dbReference>
<evidence type="ECO:0000256" key="6">
    <source>
        <dbReference type="SAM" id="MobiDB-lite"/>
    </source>
</evidence>
<dbReference type="InterPro" id="IPR006143">
    <property type="entry name" value="RND_pump_MFP"/>
</dbReference>
<feature type="domain" description="CusB-like beta-barrel" evidence="9">
    <location>
        <begin position="381"/>
        <end position="452"/>
    </location>
</feature>
<dbReference type="PANTHER" id="PTHR30097">
    <property type="entry name" value="CATION EFFLUX SYSTEM PROTEIN CUSB"/>
    <property type="match status" value="1"/>
</dbReference>
<name>A0A0D6JFT4_9HYPH</name>
<feature type="domain" description="CzcB-like C-terminal circularly permuted SH3-like" evidence="11">
    <location>
        <begin position="461"/>
        <end position="521"/>
    </location>
</feature>
<dbReference type="Pfam" id="PF25973">
    <property type="entry name" value="BSH_CzcB"/>
    <property type="match status" value="1"/>
</dbReference>
<dbReference type="KEGG" id="fil:BN1229_v1_1991"/>
<evidence type="ECO:0000256" key="1">
    <source>
        <dbReference type="ARBA" id="ARBA00009477"/>
    </source>
</evidence>
<gene>
    <name evidence="12" type="ORF">YBN1229_v1_1995</name>
</gene>
<dbReference type="Proteomes" id="UP000033187">
    <property type="component" value="Chromosome 1"/>
</dbReference>
<dbReference type="GO" id="GO:0022857">
    <property type="term" value="F:transmembrane transporter activity"/>
    <property type="evidence" value="ECO:0007669"/>
    <property type="project" value="InterPro"/>
</dbReference>
<dbReference type="NCBIfam" id="TIGR01730">
    <property type="entry name" value="RND_mfp"/>
    <property type="match status" value="1"/>
</dbReference>
<evidence type="ECO:0000256" key="5">
    <source>
        <dbReference type="ARBA" id="ARBA00058766"/>
    </source>
</evidence>
<evidence type="ECO:0000259" key="8">
    <source>
        <dbReference type="Pfam" id="PF25893"/>
    </source>
</evidence>
<accession>A0A0D6JFT4</accession>